<keyword evidence="1" id="KW-1133">Transmembrane helix</keyword>
<protein>
    <submittedName>
        <fullName evidence="2">Uncharacterized protein</fullName>
    </submittedName>
</protein>
<evidence type="ECO:0000313" key="2">
    <source>
        <dbReference type="EMBL" id="CAG9294286.1"/>
    </source>
</evidence>
<accession>A0A8J9TPB8</accession>
<keyword evidence="1" id="KW-0472">Membrane</keyword>
<feature type="transmembrane region" description="Helical" evidence="1">
    <location>
        <begin position="561"/>
        <end position="580"/>
    </location>
</feature>
<feature type="transmembrane region" description="Helical" evidence="1">
    <location>
        <begin position="853"/>
        <end position="876"/>
    </location>
</feature>
<name>A0A8J9TPB8_PHATR</name>
<feature type="transmembrane region" description="Helical" evidence="1">
    <location>
        <begin position="783"/>
        <end position="806"/>
    </location>
</feature>
<evidence type="ECO:0000256" key="1">
    <source>
        <dbReference type="SAM" id="Phobius"/>
    </source>
</evidence>
<dbReference type="AlphaFoldDB" id="A0A8J9TPB8"/>
<reference evidence="2" key="1">
    <citation type="submission" date="2022-02" db="EMBL/GenBank/DDBJ databases">
        <authorList>
            <person name="Giguere J D."/>
        </authorList>
    </citation>
    <scope>NUCLEOTIDE SEQUENCE</scope>
    <source>
        <strain evidence="2">CCAP 1055/1</strain>
    </source>
</reference>
<keyword evidence="1" id="KW-0812">Transmembrane</keyword>
<gene>
    <name evidence="2" type="ORF">PTTT1_LOCUS54184</name>
</gene>
<dbReference type="EMBL" id="OU594950">
    <property type="protein sequence ID" value="CAG9294286.1"/>
    <property type="molecule type" value="Genomic_DNA"/>
</dbReference>
<organism evidence="2">
    <name type="scientific">Phaeodactylum tricornutum</name>
    <name type="common">Diatom</name>
    <dbReference type="NCBI Taxonomy" id="2850"/>
    <lineage>
        <taxon>Eukaryota</taxon>
        <taxon>Sar</taxon>
        <taxon>Stramenopiles</taxon>
        <taxon>Ochrophyta</taxon>
        <taxon>Bacillariophyta</taxon>
        <taxon>Bacillariophyceae</taxon>
        <taxon>Bacillariophycidae</taxon>
        <taxon>Naviculales</taxon>
        <taxon>Phaeodactylaceae</taxon>
        <taxon>Phaeodactylum</taxon>
    </lineage>
</organism>
<dbReference type="Proteomes" id="UP000836788">
    <property type="component" value="Chromosome 9"/>
</dbReference>
<sequence length="886" mass="99590">MKAFRRRGAGVVAQEQSTGPTVHLTEAELQQNRVFMTIAHFMLTYPRWSLSLFLLLASSSLSLPSAKEAARQPLLDLQHMARQESDLYLECTMHAFDALGRQLEKSVQKERNRVAKTRESNQKVVLQSTTTSDQCRTASITARRALQTYRNAAFLPTTVNDSTSVCTTEDREKLTSFLGQDYTLVENDVTNLLDAYVSASRLGAQRISLYAQDRATYDYNYFVGLKIQTTLDLLNGYQVPKLSLNNLAVLDDLRALLQAIIDALKDASSQIDLLSTRLLEFQASIQGFYVNYVDIYGRLILARDFVIDFLPAGVPLPSYLDLQAIPIGDILLPQIFSLPTFGDLPEIDDLVAEYLHRAVGFIAQLLSTVAEEANEQLADGLRDLIRLLDEALTLEDYDPPKYVGSGAGVESPDEELILLQGLGDALRDSILDTLRENQEFGQDLAPLETPSLPAVEISSPNFDDNNTRTFDYLTAEFPSILIPKLIMGFAAFLVANQWIIEIVIQFIRLWKLRRKYERDASPDLPTIDYATDEDDNSDGYSQSNKLALLQAALLKHFMTPWMALGLILFPFAMVGVLLWFPHVKRNCIDTQKGTFVARNIMTPLLVNRANLAGNGYHTRAEFQCRRTQRQLCDQLYAESDSNQRLDIFTLNTALHRYNQSMDANNVFDRCVQVSALDEVFENSCCGLDGYGSNCSLIQNETLCPIDSNTLPPTAFQPVGSFLSNGACSQNPLTWTLEDARFKCEALEETCQQTTCLGVDADLIEYLAIEADCQVEVYIIKCCILILLALYHAIIINLSCTLAFNGVKHLRWRSLRPSGIQLRTHVNANGELAKGQDREDRSKRIAIAMRRFEMLGYLQLILSGAFFFMWIVTFFVFRNKLAAFDAK</sequence>
<proteinExistence type="predicted"/>
<feature type="transmembrane region" description="Helical" evidence="1">
    <location>
        <begin position="485"/>
        <end position="507"/>
    </location>
</feature>